<organism evidence="4 6">
    <name type="scientific">Frigoribacterium faeni</name>
    <dbReference type="NCBI Taxonomy" id="145483"/>
    <lineage>
        <taxon>Bacteria</taxon>
        <taxon>Bacillati</taxon>
        <taxon>Actinomycetota</taxon>
        <taxon>Actinomycetes</taxon>
        <taxon>Micrococcales</taxon>
        <taxon>Microbacteriaceae</taxon>
        <taxon>Frigoribacterium</taxon>
    </lineage>
</organism>
<keyword evidence="4" id="KW-0223">Dioxygenase</keyword>
<reference evidence="3 5" key="1">
    <citation type="submission" date="2019-07" db="EMBL/GenBank/DDBJ databases">
        <title>Whole genome shotgun sequence of Frigoribacterium faeni NBRC 103066.</title>
        <authorList>
            <person name="Hosoyama A."/>
            <person name="Uohara A."/>
            <person name="Ohji S."/>
            <person name="Ichikawa N."/>
        </authorList>
    </citation>
    <scope>NUCLEOTIDE SEQUENCE [LARGE SCALE GENOMIC DNA]</scope>
    <source>
        <strain evidence="3 5">NBRC 103066</strain>
    </source>
</reference>
<dbReference type="InterPro" id="IPR004360">
    <property type="entry name" value="Glyas_Fos-R_dOase_dom"/>
</dbReference>
<dbReference type="GO" id="GO:0016829">
    <property type="term" value="F:lyase activity"/>
    <property type="evidence" value="ECO:0007669"/>
    <property type="project" value="UniProtKB-KW"/>
</dbReference>
<dbReference type="Proteomes" id="UP000522688">
    <property type="component" value="Unassembled WGS sequence"/>
</dbReference>
<evidence type="ECO:0000259" key="2">
    <source>
        <dbReference type="PROSITE" id="PS51819"/>
    </source>
</evidence>
<evidence type="ECO:0000313" key="3">
    <source>
        <dbReference type="EMBL" id="GEK82926.1"/>
    </source>
</evidence>
<dbReference type="Pfam" id="PF00903">
    <property type="entry name" value="Glyoxalase"/>
    <property type="match status" value="1"/>
</dbReference>
<dbReference type="SUPFAM" id="SSF54593">
    <property type="entry name" value="Glyoxalase/Bleomycin resistance protein/Dihydroxybiphenyl dioxygenase"/>
    <property type="match status" value="1"/>
</dbReference>
<dbReference type="AlphaFoldDB" id="A0A7W3JIA3"/>
<dbReference type="PROSITE" id="PS51819">
    <property type="entry name" value="VOC"/>
    <property type="match status" value="1"/>
</dbReference>
<dbReference type="InterPro" id="IPR037523">
    <property type="entry name" value="VOC_core"/>
</dbReference>
<dbReference type="OrthoDB" id="317332at2"/>
<dbReference type="GO" id="GO:0046872">
    <property type="term" value="F:metal ion binding"/>
    <property type="evidence" value="ECO:0007669"/>
    <property type="project" value="UniProtKB-KW"/>
</dbReference>
<dbReference type="Proteomes" id="UP000321154">
    <property type="component" value="Unassembled WGS sequence"/>
</dbReference>
<evidence type="ECO:0000313" key="6">
    <source>
        <dbReference type="Proteomes" id="UP000522688"/>
    </source>
</evidence>
<dbReference type="GO" id="GO:0046491">
    <property type="term" value="P:L-methylmalonyl-CoA metabolic process"/>
    <property type="evidence" value="ECO:0007669"/>
    <property type="project" value="TreeGrafter"/>
</dbReference>
<dbReference type="EMBL" id="BJUV01000009">
    <property type="protein sequence ID" value="GEK82926.1"/>
    <property type="molecule type" value="Genomic_DNA"/>
</dbReference>
<keyword evidence="1" id="KW-0479">Metal-binding</keyword>
<dbReference type="GO" id="GO:0051213">
    <property type="term" value="F:dioxygenase activity"/>
    <property type="evidence" value="ECO:0007669"/>
    <property type="project" value="UniProtKB-KW"/>
</dbReference>
<feature type="domain" description="VOC" evidence="2">
    <location>
        <begin position="6"/>
        <end position="127"/>
    </location>
</feature>
<keyword evidence="5" id="KW-1185">Reference proteome</keyword>
<keyword evidence="4" id="KW-0456">Lyase</keyword>
<evidence type="ECO:0000313" key="4">
    <source>
        <dbReference type="EMBL" id="MBA8813274.1"/>
    </source>
</evidence>
<dbReference type="CDD" id="cd06587">
    <property type="entry name" value="VOC"/>
    <property type="match status" value="1"/>
</dbReference>
<protein>
    <submittedName>
        <fullName evidence="4">Catechol 2,3-dioxygenase-like lactoylglutathione lyase family enzyme</fullName>
    </submittedName>
</protein>
<evidence type="ECO:0000313" key="5">
    <source>
        <dbReference type="Proteomes" id="UP000321154"/>
    </source>
</evidence>
<sequence>MPELSGYAHVAITVSDLEASLAFYEKLLGAGPVGRIELDGLDRRIFSVGNGQILGVTAYSDGSSASFDPTVPGLDHIGLAVADREGIVAWQEHATSVGIESDLQDVDFGHALMIKDLDGNQIEFFAPPAQS</sequence>
<dbReference type="EMBL" id="JACGWW010000002">
    <property type="protein sequence ID" value="MBA8813274.1"/>
    <property type="molecule type" value="Genomic_DNA"/>
</dbReference>
<dbReference type="Gene3D" id="3.10.180.10">
    <property type="entry name" value="2,3-Dihydroxybiphenyl 1,2-Dioxygenase, domain 1"/>
    <property type="match status" value="1"/>
</dbReference>
<evidence type="ECO:0000256" key="1">
    <source>
        <dbReference type="ARBA" id="ARBA00022723"/>
    </source>
</evidence>
<comment type="caution">
    <text evidence="4">The sequence shown here is derived from an EMBL/GenBank/DDBJ whole genome shotgun (WGS) entry which is preliminary data.</text>
</comment>
<accession>A0A7W3JIA3</accession>
<dbReference type="PANTHER" id="PTHR43048:SF3">
    <property type="entry name" value="METHYLMALONYL-COA EPIMERASE, MITOCHONDRIAL"/>
    <property type="match status" value="1"/>
</dbReference>
<dbReference type="PANTHER" id="PTHR43048">
    <property type="entry name" value="METHYLMALONYL-COA EPIMERASE"/>
    <property type="match status" value="1"/>
</dbReference>
<proteinExistence type="predicted"/>
<reference evidence="4 6" key="2">
    <citation type="submission" date="2020-07" db="EMBL/GenBank/DDBJ databases">
        <title>Sequencing the genomes of 1000 actinobacteria strains.</title>
        <authorList>
            <person name="Klenk H.-P."/>
        </authorList>
    </citation>
    <scope>NUCLEOTIDE SEQUENCE [LARGE SCALE GENOMIC DNA]</scope>
    <source>
        <strain evidence="4 6">DSM 10309</strain>
    </source>
</reference>
<dbReference type="InterPro" id="IPR051785">
    <property type="entry name" value="MMCE/EMCE_epimerase"/>
</dbReference>
<dbReference type="GO" id="GO:0004493">
    <property type="term" value="F:methylmalonyl-CoA epimerase activity"/>
    <property type="evidence" value="ECO:0007669"/>
    <property type="project" value="TreeGrafter"/>
</dbReference>
<name>A0A7W3JIA3_9MICO</name>
<dbReference type="InterPro" id="IPR029068">
    <property type="entry name" value="Glyas_Bleomycin-R_OHBP_Dase"/>
</dbReference>
<gene>
    <name evidence="4" type="ORF">FB463_001523</name>
    <name evidence="3" type="ORF">FFA01_12350</name>
</gene>
<keyword evidence="4" id="KW-0560">Oxidoreductase</keyword>
<dbReference type="RefSeq" id="WP_146854055.1">
    <property type="nucleotide sequence ID" value="NZ_BAAAHR010000001.1"/>
</dbReference>